<dbReference type="Proteomes" id="UP001374584">
    <property type="component" value="Unassembled WGS sequence"/>
</dbReference>
<feature type="signal peptide" evidence="2">
    <location>
        <begin position="1"/>
        <end position="30"/>
    </location>
</feature>
<feature type="compositionally biased region" description="Basic and acidic residues" evidence="1">
    <location>
        <begin position="423"/>
        <end position="462"/>
    </location>
</feature>
<reference evidence="4 5" key="1">
    <citation type="submission" date="2024-01" db="EMBL/GenBank/DDBJ databases">
        <title>The genomes of 5 underutilized Papilionoideae crops provide insights into root nodulation and disease resistanc.</title>
        <authorList>
            <person name="Jiang F."/>
        </authorList>
    </citation>
    <scope>NUCLEOTIDE SEQUENCE [LARGE SCALE GENOMIC DNA]</scope>
    <source>
        <strain evidence="4">JINMINGXINNONG_FW02</strain>
        <tissue evidence="4">Leaves</tissue>
    </source>
</reference>
<dbReference type="SMART" id="SM00835">
    <property type="entry name" value="Cupin_1"/>
    <property type="match status" value="1"/>
</dbReference>
<feature type="compositionally biased region" description="Basic and acidic residues" evidence="1">
    <location>
        <begin position="469"/>
        <end position="507"/>
    </location>
</feature>
<gene>
    <name evidence="4" type="ORF">VNO80_09446</name>
</gene>
<dbReference type="PANTHER" id="PTHR31189">
    <property type="entry name" value="OS03G0336100 PROTEIN-RELATED"/>
    <property type="match status" value="1"/>
</dbReference>
<sequence>MLTMEPQKKALPLSWILIFFFITSLCGVKASKEGQHGKPQEGPVVEKDQRRTLLVTEFGQITALDIKEEPEKLPYHLQFITLEPNSLFLPVLLHADMVFYVHTGSGKLTWANDDGTGTMPLREGDLCNLSEETVFYIQSDLEAERRKLRIYAMFTNTEDNTFNPSIGAYSRIDELVKGFDKKIMQAALKVPDDLIEEIMNKKNTPTIVHADSKKINIVQKLEASFLKNFLGVGSNSNKLETYNILDHDPDFKNRNGWSVAVSKTQLKSLKRTNIGFLMVHLTMGSILGPHWNPKAAELAVAVEGKGMVRVVRGSSNEDETESQNMRFKVNAGDAFVVPRFHSMAQMSFNDEPFVFLGFSTSAKNNHPQFLAGKGSVLHNLDKQILATSFGVSDRTMDELLRSPRDSIIFGCSSCAEEEEEIMKEEREMKREEEEEDRKKERERKREEEEAKREQEEREKKREEEEEREQQEGTGREEEEEDRKKERERMREEEEAKRQQEEREKKREEEEEEREQQEGTGREEEEEDRKKERERKREEEEAKREQEEREKKREEEEEREQQEGTGREEEEEDRKKERQRMREEEEAKRQQEEREKKREEEEEEREQQEGTGREEEEEDRKKERERKREEEEAKRQQEEREKKREEEEEREQQEGTGREKEWEREEEIEKEQEEAGRQQEKREMRRQEEAEREGESEAAAQKEQAEARREHEKREKKRQEEGQRKGEEVVAQREQEQAKRQQEEREKRREEEGIESQAEENSYKSSFEGRRALKVRNV</sequence>
<evidence type="ECO:0000313" key="5">
    <source>
        <dbReference type="Proteomes" id="UP001374584"/>
    </source>
</evidence>
<accession>A0AAN9NBM3</accession>
<dbReference type="PANTHER" id="PTHR31189:SF7">
    <property type="entry name" value="OS03G0197300 PROTEIN"/>
    <property type="match status" value="1"/>
</dbReference>
<feature type="compositionally biased region" description="Basic and acidic residues" evidence="1">
    <location>
        <begin position="606"/>
        <end position="644"/>
    </location>
</feature>
<dbReference type="Pfam" id="PF00190">
    <property type="entry name" value="Cupin_1"/>
    <property type="match status" value="1"/>
</dbReference>
<proteinExistence type="predicted"/>
<feature type="chain" id="PRO_5042890344" description="Cupin type-1 domain-containing protein" evidence="2">
    <location>
        <begin position="31"/>
        <end position="777"/>
    </location>
</feature>
<feature type="domain" description="Cupin type-1" evidence="3">
    <location>
        <begin position="242"/>
        <end position="397"/>
    </location>
</feature>
<comment type="caution">
    <text evidence="4">The sequence shown here is derived from an EMBL/GenBank/DDBJ whole genome shotgun (WGS) entry which is preliminary data.</text>
</comment>
<dbReference type="InterPro" id="IPR014710">
    <property type="entry name" value="RmlC-like_jellyroll"/>
</dbReference>
<dbReference type="InterPro" id="IPR011051">
    <property type="entry name" value="RmlC_Cupin_sf"/>
</dbReference>
<protein>
    <recommendedName>
        <fullName evidence="3">Cupin type-1 domain-containing protein</fullName>
    </recommendedName>
</protein>
<feature type="compositionally biased region" description="Basic and acidic residues" evidence="1">
    <location>
        <begin position="702"/>
        <end position="750"/>
    </location>
</feature>
<dbReference type="Gene3D" id="2.60.120.10">
    <property type="entry name" value="Jelly Rolls"/>
    <property type="match status" value="2"/>
</dbReference>
<dbReference type="SUPFAM" id="SSF51182">
    <property type="entry name" value="RmlC-like cupins"/>
    <property type="match status" value="1"/>
</dbReference>
<feature type="region of interest" description="Disordered" evidence="1">
    <location>
        <begin position="416"/>
        <end position="777"/>
    </location>
</feature>
<dbReference type="CDD" id="cd02244">
    <property type="entry name" value="cupin_7S_vicilin-like_N"/>
    <property type="match status" value="1"/>
</dbReference>
<feature type="compositionally biased region" description="Basic and acidic residues" evidence="1">
    <location>
        <begin position="672"/>
        <end position="694"/>
    </location>
</feature>
<name>A0AAN9NBM3_PHACN</name>
<evidence type="ECO:0000256" key="1">
    <source>
        <dbReference type="SAM" id="MobiDB-lite"/>
    </source>
</evidence>
<dbReference type="AlphaFoldDB" id="A0AAN9NBM3"/>
<organism evidence="4 5">
    <name type="scientific">Phaseolus coccineus</name>
    <name type="common">Scarlet runner bean</name>
    <name type="synonym">Phaseolus multiflorus</name>
    <dbReference type="NCBI Taxonomy" id="3886"/>
    <lineage>
        <taxon>Eukaryota</taxon>
        <taxon>Viridiplantae</taxon>
        <taxon>Streptophyta</taxon>
        <taxon>Embryophyta</taxon>
        <taxon>Tracheophyta</taxon>
        <taxon>Spermatophyta</taxon>
        <taxon>Magnoliopsida</taxon>
        <taxon>eudicotyledons</taxon>
        <taxon>Gunneridae</taxon>
        <taxon>Pentapetalae</taxon>
        <taxon>rosids</taxon>
        <taxon>fabids</taxon>
        <taxon>Fabales</taxon>
        <taxon>Fabaceae</taxon>
        <taxon>Papilionoideae</taxon>
        <taxon>50 kb inversion clade</taxon>
        <taxon>NPAAA clade</taxon>
        <taxon>indigoferoid/millettioid clade</taxon>
        <taxon>Phaseoleae</taxon>
        <taxon>Phaseolus</taxon>
    </lineage>
</organism>
<evidence type="ECO:0000256" key="2">
    <source>
        <dbReference type="SAM" id="SignalP"/>
    </source>
</evidence>
<evidence type="ECO:0000313" key="4">
    <source>
        <dbReference type="EMBL" id="KAK7367434.1"/>
    </source>
</evidence>
<keyword evidence="5" id="KW-1185">Reference proteome</keyword>
<dbReference type="InterPro" id="IPR050253">
    <property type="entry name" value="Seed_Storage-Functional"/>
</dbReference>
<feature type="compositionally biased region" description="Basic and acidic residues" evidence="1">
    <location>
        <begin position="560"/>
        <end position="598"/>
    </location>
</feature>
<dbReference type="EMBL" id="JAYMYR010000004">
    <property type="protein sequence ID" value="KAK7367434.1"/>
    <property type="molecule type" value="Genomic_DNA"/>
</dbReference>
<feature type="compositionally biased region" description="Basic and acidic residues" evidence="1">
    <location>
        <begin position="651"/>
        <end position="662"/>
    </location>
</feature>
<evidence type="ECO:0000259" key="3">
    <source>
        <dbReference type="SMART" id="SM00835"/>
    </source>
</evidence>
<dbReference type="CDD" id="cd02245">
    <property type="entry name" value="cupin_7S_vicilin-like_C"/>
    <property type="match status" value="1"/>
</dbReference>
<keyword evidence="2" id="KW-0732">Signal</keyword>
<dbReference type="InterPro" id="IPR006045">
    <property type="entry name" value="Cupin_1"/>
</dbReference>
<feature type="compositionally biased region" description="Basic and acidic residues" evidence="1">
    <location>
        <begin position="515"/>
        <end position="553"/>
    </location>
</feature>